<sequence length="536" mass="60175">MSHSLTKRQVTTASSSNHLDAASSYAPADAPITPLSPGSGPYLQQQQQQHHAYQKHHLKVGGVSGSFGGVGNNNNSFAPAHGLINSSTVNVPNGGTTSTAASLSHASASQMTALAPAFDKLSFLSYVLPLIVTLIFSCGFLLGFSIIIPFGFSTWRYRILHSIFGVVQLYFCLYSYWKGVMTNPGLVLGNWDRVREYKAVETPRSATVAAGGVMNSNGGMAHNSSGMVLGWGANGGFPEMSHGGRADGTPSITAHTTTIGSVNPHHQVTISGFNQMTHSERKRLLLLEPNHDRTPRYCDKCKCYKPPRAHHSTFYGRCVHRYDHFCVWLNNTIGHMNHRYFFLFLFYTVSSWLHFTAASGWTVYKLAKSGDIEHPIAFIILLMYVVFMCPMGLLVSLFFCWHSWLLITNQTSVEFHINGDVKRRISKVKKRLHNIEKHVDFFHIYNTTIYNNIATVMGSDWKRWLIPILKADIGDGIRFYTVPDERREQLHQYLYQIEALPKDEDHLYDDYEMGGDDDDDNEQHGIDDDDYDEASF</sequence>
<feature type="transmembrane region" description="Helical" evidence="7">
    <location>
        <begin position="340"/>
        <end position="364"/>
    </location>
</feature>
<dbReference type="EMBL" id="HBGD01000610">
    <property type="protein sequence ID" value="CAD9077239.1"/>
    <property type="molecule type" value="Transcribed_RNA"/>
</dbReference>
<dbReference type="InterPro" id="IPR001594">
    <property type="entry name" value="Palmitoyltrfase_DHHC"/>
</dbReference>
<feature type="region of interest" description="Disordered" evidence="8">
    <location>
        <begin position="26"/>
        <end position="55"/>
    </location>
</feature>
<evidence type="ECO:0000256" key="4">
    <source>
        <dbReference type="ARBA" id="ARBA00022989"/>
    </source>
</evidence>
<evidence type="ECO:0000256" key="5">
    <source>
        <dbReference type="ARBA" id="ARBA00023136"/>
    </source>
</evidence>
<evidence type="ECO:0000256" key="2">
    <source>
        <dbReference type="ARBA" id="ARBA00022679"/>
    </source>
</evidence>
<dbReference type="GO" id="GO:0019706">
    <property type="term" value="F:protein-cysteine S-palmitoyltransferase activity"/>
    <property type="evidence" value="ECO:0007669"/>
    <property type="project" value="UniProtKB-EC"/>
</dbReference>
<feature type="compositionally biased region" description="Polar residues" evidence="8">
    <location>
        <begin position="1"/>
        <end position="18"/>
    </location>
</feature>
<accession>A0A7S1KLQ2</accession>
<gene>
    <name evidence="10" type="ORF">PCOS0759_LOCUS470</name>
</gene>
<keyword evidence="3 7" id="KW-0812">Transmembrane</keyword>
<feature type="transmembrane region" description="Helical" evidence="7">
    <location>
        <begin position="126"/>
        <end position="152"/>
    </location>
</feature>
<keyword evidence="6 7" id="KW-0012">Acyltransferase</keyword>
<dbReference type="GO" id="GO:0016020">
    <property type="term" value="C:membrane"/>
    <property type="evidence" value="ECO:0007669"/>
    <property type="project" value="UniProtKB-SubCell"/>
</dbReference>
<dbReference type="PANTHER" id="PTHR12246">
    <property type="entry name" value="PALMITOYLTRANSFERASE ZDHHC16"/>
    <property type="match status" value="1"/>
</dbReference>
<comment type="similarity">
    <text evidence="7">Belongs to the DHHC palmitoyltransferase family.</text>
</comment>
<feature type="compositionally biased region" description="Low complexity" evidence="8">
    <location>
        <begin position="42"/>
        <end position="51"/>
    </location>
</feature>
<feature type="region of interest" description="Disordered" evidence="8">
    <location>
        <begin position="507"/>
        <end position="536"/>
    </location>
</feature>
<dbReference type="EC" id="2.3.1.225" evidence="7"/>
<feature type="domain" description="Palmitoyltransferase DHHC" evidence="9">
    <location>
        <begin position="294"/>
        <end position="416"/>
    </location>
</feature>
<feature type="transmembrane region" description="Helical" evidence="7">
    <location>
        <begin position="158"/>
        <end position="177"/>
    </location>
</feature>
<dbReference type="Pfam" id="PF01529">
    <property type="entry name" value="DHHC"/>
    <property type="match status" value="1"/>
</dbReference>
<feature type="region of interest" description="Disordered" evidence="8">
    <location>
        <begin position="1"/>
        <end position="20"/>
    </location>
</feature>
<keyword evidence="4 7" id="KW-1133">Transmembrane helix</keyword>
<proteinExistence type="inferred from homology"/>
<evidence type="ECO:0000259" key="9">
    <source>
        <dbReference type="Pfam" id="PF01529"/>
    </source>
</evidence>
<feature type="compositionally biased region" description="Acidic residues" evidence="8">
    <location>
        <begin position="510"/>
        <end position="536"/>
    </location>
</feature>
<comment type="domain">
    <text evidence="7">The DHHC domain is required for palmitoyltransferase activity.</text>
</comment>
<dbReference type="AlphaFoldDB" id="A0A7S1KLQ2"/>
<dbReference type="PROSITE" id="PS50216">
    <property type="entry name" value="DHHC"/>
    <property type="match status" value="1"/>
</dbReference>
<comment type="subcellular location">
    <subcellularLocation>
        <location evidence="1">Membrane</location>
        <topology evidence="1">Multi-pass membrane protein</topology>
    </subcellularLocation>
</comment>
<protein>
    <recommendedName>
        <fullName evidence="7">Palmitoyltransferase</fullName>
        <ecNumber evidence="7">2.3.1.225</ecNumber>
    </recommendedName>
</protein>
<dbReference type="InterPro" id="IPR039859">
    <property type="entry name" value="PFA4/ZDH16/20/ERF2-like"/>
</dbReference>
<comment type="catalytic activity">
    <reaction evidence="7">
        <text>L-cysteinyl-[protein] + hexadecanoyl-CoA = S-hexadecanoyl-L-cysteinyl-[protein] + CoA</text>
        <dbReference type="Rhea" id="RHEA:36683"/>
        <dbReference type="Rhea" id="RHEA-COMP:10131"/>
        <dbReference type="Rhea" id="RHEA-COMP:11032"/>
        <dbReference type="ChEBI" id="CHEBI:29950"/>
        <dbReference type="ChEBI" id="CHEBI:57287"/>
        <dbReference type="ChEBI" id="CHEBI:57379"/>
        <dbReference type="ChEBI" id="CHEBI:74151"/>
        <dbReference type="EC" id="2.3.1.225"/>
    </reaction>
</comment>
<feature type="transmembrane region" description="Helical" evidence="7">
    <location>
        <begin position="376"/>
        <end position="401"/>
    </location>
</feature>
<reference evidence="10" key="1">
    <citation type="submission" date="2021-01" db="EMBL/GenBank/DDBJ databases">
        <authorList>
            <person name="Corre E."/>
            <person name="Pelletier E."/>
            <person name="Niang G."/>
            <person name="Scheremetjew M."/>
            <person name="Finn R."/>
            <person name="Kale V."/>
            <person name="Holt S."/>
            <person name="Cochrane G."/>
            <person name="Meng A."/>
            <person name="Brown T."/>
            <person name="Cohen L."/>
        </authorList>
    </citation>
    <scope>NUCLEOTIDE SEQUENCE</scope>
    <source>
        <strain evidence="10">WS</strain>
    </source>
</reference>
<evidence type="ECO:0000256" key="7">
    <source>
        <dbReference type="RuleBase" id="RU079119"/>
    </source>
</evidence>
<keyword evidence="5 7" id="KW-0472">Membrane</keyword>
<evidence type="ECO:0000256" key="6">
    <source>
        <dbReference type="ARBA" id="ARBA00023315"/>
    </source>
</evidence>
<evidence type="ECO:0000256" key="8">
    <source>
        <dbReference type="SAM" id="MobiDB-lite"/>
    </source>
</evidence>
<organism evidence="10">
    <name type="scientific">Percolomonas cosmopolitus</name>
    <dbReference type="NCBI Taxonomy" id="63605"/>
    <lineage>
        <taxon>Eukaryota</taxon>
        <taxon>Discoba</taxon>
        <taxon>Heterolobosea</taxon>
        <taxon>Tetramitia</taxon>
        <taxon>Eutetramitia</taxon>
        <taxon>Percolomonadidae</taxon>
        <taxon>Percolomonas</taxon>
    </lineage>
</organism>
<evidence type="ECO:0000313" key="10">
    <source>
        <dbReference type="EMBL" id="CAD9077239.1"/>
    </source>
</evidence>
<keyword evidence="2 7" id="KW-0808">Transferase</keyword>
<evidence type="ECO:0000256" key="3">
    <source>
        <dbReference type="ARBA" id="ARBA00022692"/>
    </source>
</evidence>
<name>A0A7S1KLQ2_9EUKA</name>
<evidence type="ECO:0000256" key="1">
    <source>
        <dbReference type="ARBA" id="ARBA00004141"/>
    </source>
</evidence>